<dbReference type="AlphaFoldDB" id="A0A0S4LA31"/>
<accession>A0A0S4LA31</accession>
<name>A0A0S4LA31_9BACT</name>
<dbReference type="Proteomes" id="UP000199032">
    <property type="component" value="Unassembled WGS sequence"/>
</dbReference>
<dbReference type="PANTHER" id="PTHR34610">
    <property type="entry name" value="SSL7007 PROTEIN"/>
    <property type="match status" value="1"/>
</dbReference>
<dbReference type="OrthoDB" id="32918at2"/>
<dbReference type="InterPro" id="IPR029060">
    <property type="entry name" value="PIN-like_dom_sf"/>
</dbReference>
<sequence length="151" mass="17023">MKARRRLVLDTNTLISGVLLSDSVPGQVVRKAITEDLILLSEDSLYELADVLSRKKFDRYLCLEDREEFVQLVLRVAEMVPIVTAVHECRDESDNRILEVAVNGDAALILSGDQDLLMLNPFRGIPVLKPGDYMREAHDTDDTPRASEELE</sequence>
<evidence type="ECO:0000313" key="3">
    <source>
        <dbReference type="Proteomes" id="UP000199032"/>
    </source>
</evidence>
<dbReference type="STRING" id="1742972.COMA1_11759"/>
<feature type="domain" description="PIN" evidence="1">
    <location>
        <begin position="6"/>
        <end position="114"/>
    </location>
</feature>
<dbReference type="Pfam" id="PF13470">
    <property type="entry name" value="PIN_3"/>
    <property type="match status" value="1"/>
</dbReference>
<gene>
    <name evidence="2" type="ORF">COMA1_11759</name>
</gene>
<dbReference type="PANTHER" id="PTHR34610:SF4">
    <property type="entry name" value="SLL8027 PROTEIN"/>
    <property type="match status" value="1"/>
</dbReference>
<evidence type="ECO:0000313" key="2">
    <source>
        <dbReference type="EMBL" id="CUS34547.1"/>
    </source>
</evidence>
<keyword evidence="3" id="KW-1185">Reference proteome</keyword>
<dbReference type="NCBIfam" id="TIGR00305">
    <property type="entry name" value="putative toxin-antitoxin system toxin component, PIN family"/>
    <property type="match status" value="1"/>
</dbReference>
<dbReference type="RefSeq" id="WP_090746538.1">
    <property type="nucleotide sequence ID" value="NZ_CZQA01000001.1"/>
</dbReference>
<reference evidence="2 3" key="1">
    <citation type="submission" date="2015-10" db="EMBL/GenBank/DDBJ databases">
        <authorList>
            <person name="Gilbert D.G."/>
        </authorList>
    </citation>
    <scope>NUCLEOTIDE SEQUENCE [LARGE SCALE GENOMIC DNA]</scope>
    <source>
        <strain evidence="2">COMA1</strain>
    </source>
</reference>
<evidence type="ECO:0000259" key="1">
    <source>
        <dbReference type="Pfam" id="PF13470"/>
    </source>
</evidence>
<dbReference type="InterPro" id="IPR002716">
    <property type="entry name" value="PIN_dom"/>
</dbReference>
<dbReference type="InterPro" id="IPR002850">
    <property type="entry name" value="PIN_toxin-like"/>
</dbReference>
<organism evidence="2 3">
    <name type="scientific">Candidatus Nitrospira nitrosa</name>
    <dbReference type="NCBI Taxonomy" id="1742972"/>
    <lineage>
        <taxon>Bacteria</taxon>
        <taxon>Pseudomonadati</taxon>
        <taxon>Nitrospirota</taxon>
        <taxon>Nitrospiria</taxon>
        <taxon>Nitrospirales</taxon>
        <taxon>Nitrospiraceae</taxon>
        <taxon>Nitrospira</taxon>
    </lineage>
</organism>
<dbReference type="SUPFAM" id="SSF88723">
    <property type="entry name" value="PIN domain-like"/>
    <property type="match status" value="1"/>
</dbReference>
<proteinExistence type="predicted"/>
<protein>
    <submittedName>
        <fullName evidence="2">PilT protein</fullName>
    </submittedName>
</protein>
<dbReference type="EMBL" id="CZQA01000001">
    <property type="protein sequence ID" value="CUS34547.1"/>
    <property type="molecule type" value="Genomic_DNA"/>
</dbReference>